<protein>
    <recommendedName>
        <fullName evidence="5">GHMP kinase N-terminal domain-containing protein</fullName>
    </recommendedName>
</protein>
<evidence type="ECO:0000259" key="5">
    <source>
        <dbReference type="Pfam" id="PF00288"/>
    </source>
</evidence>
<dbReference type="OrthoDB" id="4548147at2"/>
<evidence type="ECO:0000256" key="3">
    <source>
        <dbReference type="ARBA" id="ARBA00022777"/>
    </source>
</evidence>
<dbReference type="Gene3D" id="3.30.230.10">
    <property type="match status" value="1"/>
</dbReference>
<dbReference type="PANTHER" id="PTHR43527:SF1">
    <property type="entry name" value="L-THREONINE KINASE"/>
    <property type="match status" value="1"/>
</dbReference>
<dbReference type="InterPro" id="IPR014721">
    <property type="entry name" value="Ribsml_uS5_D2-typ_fold_subgr"/>
</dbReference>
<evidence type="ECO:0000256" key="1">
    <source>
        <dbReference type="ARBA" id="ARBA00022679"/>
    </source>
</evidence>
<dbReference type="EMBL" id="VHSG01000024">
    <property type="protein sequence ID" value="TQV70574.1"/>
    <property type="molecule type" value="Genomic_DNA"/>
</dbReference>
<dbReference type="AlphaFoldDB" id="A0A545T022"/>
<accession>A0A545T022</accession>
<gene>
    <name evidence="6" type="ORF">FKG94_21370</name>
</gene>
<dbReference type="Proteomes" id="UP000319732">
    <property type="component" value="Unassembled WGS sequence"/>
</dbReference>
<dbReference type="InterPro" id="IPR006204">
    <property type="entry name" value="GHMP_kinase_N_dom"/>
</dbReference>
<keyword evidence="3" id="KW-0418">Kinase</keyword>
<organism evidence="6 7">
    <name type="scientific">Exilibacterium tricleocarpae</name>
    <dbReference type="NCBI Taxonomy" id="2591008"/>
    <lineage>
        <taxon>Bacteria</taxon>
        <taxon>Pseudomonadati</taxon>
        <taxon>Pseudomonadota</taxon>
        <taxon>Gammaproteobacteria</taxon>
        <taxon>Cellvibrionales</taxon>
        <taxon>Cellvibrionaceae</taxon>
        <taxon>Exilibacterium</taxon>
    </lineage>
</organism>
<dbReference type="RefSeq" id="WP_142928984.1">
    <property type="nucleotide sequence ID" value="NZ_ML660102.1"/>
</dbReference>
<dbReference type="PANTHER" id="PTHR43527">
    <property type="entry name" value="4-DIPHOSPHOCYTIDYL-2-C-METHYL-D-ERYTHRITOL KINASE, CHLOROPLASTIC"/>
    <property type="match status" value="1"/>
</dbReference>
<evidence type="ECO:0000313" key="6">
    <source>
        <dbReference type="EMBL" id="TQV70574.1"/>
    </source>
</evidence>
<dbReference type="GO" id="GO:0050515">
    <property type="term" value="F:4-(cytidine 5'-diphospho)-2-C-methyl-D-erythritol kinase activity"/>
    <property type="evidence" value="ECO:0007669"/>
    <property type="project" value="TreeGrafter"/>
</dbReference>
<dbReference type="InterPro" id="IPR020568">
    <property type="entry name" value="Ribosomal_Su5_D2-typ_SF"/>
</dbReference>
<evidence type="ECO:0000256" key="2">
    <source>
        <dbReference type="ARBA" id="ARBA00022741"/>
    </source>
</evidence>
<dbReference type="SUPFAM" id="SSF54211">
    <property type="entry name" value="Ribosomal protein S5 domain 2-like"/>
    <property type="match status" value="1"/>
</dbReference>
<keyword evidence="7" id="KW-1185">Reference proteome</keyword>
<proteinExistence type="predicted"/>
<keyword evidence="4" id="KW-0067">ATP-binding</keyword>
<feature type="domain" description="GHMP kinase N-terminal" evidence="5">
    <location>
        <begin position="88"/>
        <end position="146"/>
    </location>
</feature>
<keyword evidence="2" id="KW-0547">Nucleotide-binding</keyword>
<sequence length="302" mass="33853">MLTLTDQTATGGDPGTHIGVCRGALGELYQGLSAHTNDEIAIVSSLIPKYSWAYFTPDNGPEAGNREVLLETPGRCKSFRALDIYCRLKRRAWPAGRWRFKSDLQVARGMASSTADIVATIRCAASYFRQPASTGDIIQVLSQIERSDSVFLDHPVLFCSSRHRVLREFEKVPPIYALYMHEADKVETEGTKGKLVDYYRQHKRHYLDLSRHMEQALRTKNIAEICSVSTMSSELSQEILPKQHFHAVYRAMQHCKADGVITAHTGSVIGLLFRRPPDIHCLASVGRLFNELGGHCQYTEIG</sequence>
<keyword evidence="1" id="KW-0808">Transferase</keyword>
<reference evidence="6 7" key="1">
    <citation type="submission" date="2019-06" db="EMBL/GenBank/DDBJ databases">
        <title>Whole genome sequence for Cellvibrionaceae sp. R142.</title>
        <authorList>
            <person name="Wang G."/>
        </authorList>
    </citation>
    <scope>NUCLEOTIDE SEQUENCE [LARGE SCALE GENOMIC DNA]</scope>
    <source>
        <strain evidence="6 7">R142</strain>
    </source>
</reference>
<dbReference type="Pfam" id="PF00288">
    <property type="entry name" value="GHMP_kinases_N"/>
    <property type="match status" value="1"/>
</dbReference>
<evidence type="ECO:0000313" key="7">
    <source>
        <dbReference type="Proteomes" id="UP000319732"/>
    </source>
</evidence>
<evidence type="ECO:0000256" key="4">
    <source>
        <dbReference type="ARBA" id="ARBA00022840"/>
    </source>
</evidence>
<dbReference type="GO" id="GO:0005524">
    <property type="term" value="F:ATP binding"/>
    <property type="evidence" value="ECO:0007669"/>
    <property type="project" value="UniProtKB-KW"/>
</dbReference>
<name>A0A545T022_9GAMM</name>
<comment type="caution">
    <text evidence="6">The sequence shown here is derived from an EMBL/GenBank/DDBJ whole genome shotgun (WGS) entry which is preliminary data.</text>
</comment>